<proteinExistence type="predicted"/>
<organism evidence="3 4">
    <name type="scientific">Koleobacter methoxysyntrophicus</name>
    <dbReference type="NCBI Taxonomy" id="2751313"/>
    <lineage>
        <taxon>Bacteria</taxon>
        <taxon>Bacillati</taxon>
        <taxon>Bacillota</taxon>
        <taxon>Clostridia</taxon>
        <taxon>Koleobacterales</taxon>
        <taxon>Koleobacteraceae</taxon>
        <taxon>Koleobacter</taxon>
    </lineage>
</organism>
<keyword evidence="1" id="KW-0472">Membrane</keyword>
<dbReference type="InterPro" id="IPR029052">
    <property type="entry name" value="Metallo-depent_PP-like"/>
</dbReference>
<dbReference type="Proteomes" id="UP000662904">
    <property type="component" value="Chromosome"/>
</dbReference>
<dbReference type="PANTHER" id="PTHR40446:SF2">
    <property type="entry name" value="N-ACETYLGLUCOSAMINE-1-PHOSPHODIESTER ALPHA-N-ACETYLGLUCOSAMINIDASE"/>
    <property type="match status" value="1"/>
</dbReference>
<evidence type="ECO:0000313" key="3">
    <source>
        <dbReference type="EMBL" id="QSQ09382.1"/>
    </source>
</evidence>
<reference evidence="3" key="1">
    <citation type="submission" date="2020-07" db="EMBL/GenBank/DDBJ databases">
        <title>Koleobacter methoxysyntrophicus gen. nov., sp. nov., a novel anaerobic bacterium isolated from deep subsurface oil field and proposal of Koleobacterales ord. nov. in the phylum Firmicutes.</title>
        <authorList>
            <person name="Sakamoto S."/>
            <person name="Tamaki H."/>
        </authorList>
    </citation>
    <scope>NUCLEOTIDE SEQUENCE</scope>
    <source>
        <strain evidence="3">NRmbB1</strain>
    </source>
</reference>
<keyword evidence="4" id="KW-1185">Reference proteome</keyword>
<dbReference type="EMBL" id="CP059066">
    <property type="protein sequence ID" value="QSQ09382.1"/>
    <property type="molecule type" value="Genomic_DNA"/>
</dbReference>
<evidence type="ECO:0000256" key="1">
    <source>
        <dbReference type="SAM" id="Phobius"/>
    </source>
</evidence>
<name>A0A8A0RNC5_9FIRM</name>
<dbReference type="SUPFAM" id="SSF56300">
    <property type="entry name" value="Metallo-dependent phosphatases"/>
    <property type="match status" value="1"/>
</dbReference>
<feature type="domain" description="Phosphodiester glycosidase" evidence="2">
    <location>
        <begin position="213"/>
        <end position="389"/>
    </location>
</feature>
<dbReference type="KEGG" id="kme:H0A61_01745"/>
<gene>
    <name evidence="3" type="ORF">H0A61_01745</name>
</gene>
<dbReference type="RefSeq" id="WP_206706741.1">
    <property type="nucleotide sequence ID" value="NZ_CP059066.1"/>
</dbReference>
<dbReference type="AlphaFoldDB" id="A0A8A0RNC5"/>
<dbReference type="InterPro" id="IPR018711">
    <property type="entry name" value="NAGPA"/>
</dbReference>
<keyword evidence="1" id="KW-0812">Transmembrane</keyword>
<sequence length="962" mass="107422">MYTLIQLLHRKFIGFWIPFLLTAILILNIIVPTAEAEKTDTLLYEERYSEHVSKGVDYERIIKYTTGGWLTIHLLTVDISDRNIEINTLLPEKGLSFPEPISKMALREGAVSAINGDFFNMGNDTYTIGPVIKSGELISSPTYRNDMAVFSITRDKVPFIEKWLWKGNLVFPDGTRASINAVNKSAGNAESILMYTRYWSEHSPGCTNKTEYVEVVVEGNKVVEIREGLPPAAIPENGYVLAACGMRSTLLKDKLKPGDTLEVELSTLPDWREIYAAVGGGGILIKDGKIPDFEHNITGRHPRTAIGISRDQETMFLVVVEGRHPLSTGMDQKELAEFLLSVGAYNALNLDGGGSSVMAVRPLGENEVTPISTIANGFERRVPNGIGIFYTGKTDKLKGLRIKAPVSKIPLGGTLEFEVLGYDRNYNPVAVDPKKVTWSVSNNLGKFKGSTFHAQKSGRGYITARIGRIKEELPIHVLEEGIRIELHPSRITLEPGQARDITAYIEDTEGYRAVLNPADVEWEVMGDIGTVEDGRFTASSSSPSATGAVIARYENLSAVCLISIGKTERLIEDFQDITGMKALAYPQDVGANFEISPSPELLFSQKVGKLEYNFSGSSSPQASYAVFEGGRELPEGTKKLGLWVFGNGGNNHWLRALVTDSSGKDAYITLARNVNWCGWRKVEGEIPDDLIQPIKLRRIYLAETEMDKMDSGAIYFEGLTVFSPPDFDYSFLSMVSEKEYFDPKNTEVELKTNKKSKGFQFILFGDALIARDYNPVYYEHLSAVVDVSRKSSIDFILFSGNFTGNSEITPWEASRTWLSISPKPVYPVGDQPYSQEKGKNRFIFLDSSRGGLRPTNPEQWIFLQKELRDAGGDNIFIITNLSPENFSDKYEKQLLEDILTKYREEHDAEVWFFYGNVDEPEIYRRNGVYYAGVPGVSKDAPQYILFTVKDNKVTYQIESITP</sequence>
<keyword evidence="1" id="KW-1133">Transmembrane helix</keyword>
<dbReference type="Pfam" id="PF09992">
    <property type="entry name" value="NAGPA"/>
    <property type="match status" value="1"/>
</dbReference>
<accession>A0A8A0RNC5</accession>
<protein>
    <recommendedName>
        <fullName evidence="2">Phosphodiester glycosidase domain-containing protein</fullName>
    </recommendedName>
</protein>
<feature type="transmembrane region" description="Helical" evidence="1">
    <location>
        <begin position="12"/>
        <end position="31"/>
    </location>
</feature>
<evidence type="ECO:0000313" key="4">
    <source>
        <dbReference type="Proteomes" id="UP000662904"/>
    </source>
</evidence>
<dbReference type="PANTHER" id="PTHR40446">
    <property type="entry name" value="N-ACETYLGLUCOSAMINE-1-PHOSPHODIESTER ALPHA-N-ACETYLGLUCOSAMINIDASE"/>
    <property type="match status" value="1"/>
</dbReference>
<evidence type="ECO:0000259" key="2">
    <source>
        <dbReference type="Pfam" id="PF09992"/>
    </source>
</evidence>